<evidence type="ECO:0000313" key="18">
    <source>
        <dbReference type="Proteomes" id="UP000229740"/>
    </source>
</evidence>
<evidence type="ECO:0000256" key="8">
    <source>
        <dbReference type="ARBA" id="ARBA00017720"/>
    </source>
</evidence>
<gene>
    <name evidence="17" type="ORF">CSB45_10530</name>
</gene>
<evidence type="ECO:0000259" key="16">
    <source>
        <dbReference type="Pfam" id="PF01502"/>
    </source>
</evidence>
<evidence type="ECO:0000256" key="9">
    <source>
        <dbReference type="ARBA" id="ARBA00022605"/>
    </source>
</evidence>
<evidence type="ECO:0000256" key="1">
    <source>
        <dbReference type="ARBA" id="ARBA00000024"/>
    </source>
</evidence>
<comment type="catalytic activity">
    <reaction evidence="1">
        <text>1-(5-phospho-beta-D-ribosyl)-5'-AMP + H2O = 1-(5-phospho-beta-D-ribosyl)-5-[(5-phospho-beta-D-ribosylamino)methylideneamino]imidazole-4-carboxamide</text>
        <dbReference type="Rhea" id="RHEA:20049"/>
        <dbReference type="ChEBI" id="CHEBI:15377"/>
        <dbReference type="ChEBI" id="CHEBI:58435"/>
        <dbReference type="ChEBI" id="CHEBI:59457"/>
        <dbReference type="EC" id="3.5.4.19"/>
    </reaction>
</comment>
<evidence type="ECO:0000256" key="6">
    <source>
        <dbReference type="ARBA" id="ARBA00012414"/>
    </source>
</evidence>
<dbReference type="InterPro" id="IPR021130">
    <property type="entry name" value="PRib-ATP_PPHydrolase-like"/>
</dbReference>
<evidence type="ECO:0000256" key="15">
    <source>
        <dbReference type="RuleBase" id="RU003657"/>
    </source>
</evidence>
<dbReference type="InterPro" id="IPR008179">
    <property type="entry name" value="HisE"/>
</dbReference>
<dbReference type="GO" id="GO:0000162">
    <property type="term" value="P:L-tryptophan biosynthetic process"/>
    <property type="evidence" value="ECO:0007669"/>
    <property type="project" value="TreeGrafter"/>
</dbReference>
<evidence type="ECO:0000256" key="11">
    <source>
        <dbReference type="ARBA" id="ARBA00022801"/>
    </source>
</evidence>
<dbReference type="Gene3D" id="3.20.20.70">
    <property type="entry name" value="Aldolase class I"/>
    <property type="match status" value="1"/>
</dbReference>
<evidence type="ECO:0000256" key="2">
    <source>
        <dbReference type="ARBA" id="ARBA00001460"/>
    </source>
</evidence>
<dbReference type="Gene3D" id="1.10.287.1080">
    <property type="entry name" value="MazG-like"/>
    <property type="match status" value="1"/>
</dbReference>
<name>A0A2G6E3M8_9BACT</name>
<evidence type="ECO:0000256" key="10">
    <source>
        <dbReference type="ARBA" id="ARBA00022741"/>
    </source>
</evidence>
<keyword evidence="10" id="KW-0547">Nucleotide-binding</keyword>
<evidence type="ECO:0000256" key="5">
    <source>
        <dbReference type="ARBA" id="ARBA00009667"/>
    </source>
</evidence>
<dbReference type="Pfam" id="PF01502">
    <property type="entry name" value="PRA-CH"/>
    <property type="match status" value="1"/>
</dbReference>
<reference evidence="17 18" key="1">
    <citation type="submission" date="2017-10" db="EMBL/GenBank/DDBJ databases">
        <title>Novel microbial diversity and functional potential in the marine mammal oral microbiome.</title>
        <authorList>
            <person name="Dudek N.K."/>
            <person name="Sun C.L."/>
            <person name="Burstein D."/>
            <person name="Kantor R.S."/>
            <person name="Aliaga Goltsman D.S."/>
            <person name="Bik E.M."/>
            <person name="Thomas B.C."/>
            <person name="Banfield J.F."/>
            <person name="Relman D.A."/>
        </authorList>
    </citation>
    <scope>NUCLEOTIDE SEQUENCE [LARGE SCALE GENOMIC DNA]</scope>
    <source>
        <strain evidence="17">DOLZORAL124_49_17</strain>
    </source>
</reference>
<dbReference type="InterPro" id="IPR013785">
    <property type="entry name" value="Aldolase_TIM"/>
</dbReference>
<comment type="caution">
    <text evidence="17">The sequence shown here is derived from an EMBL/GenBank/DDBJ whole genome shotgun (WGS) entry which is preliminary data.</text>
</comment>
<dbReference type="EMBL" id="PDPS01000032">
    <property type="protein sequence ID" value="PID56660.1"/>
    <property type="molecule type" value="Genomic_DNA"/>
</dbReference>
<accession>A0A2G6E3M8</accession>
<dbReference type="GO" id="GO:0004636">
    <property type="term" value="F:phosphoribosyl-ATP diphosphatase activity"/>
    <property type="evidence" value="ECO:0007669"/>
    <property type="project" value="UniProtKB-EC"/>
</dbReference>
<keyword evidence="11" id="KW-0378">Hydrolase</keyword>
<dbReference type="GO" id="GO:0005737">
    <property type="term" value="C:cytoplasm"/>
    <property type="evidence" value="ECO:0007669"/>
    <property type="project" value="TreeGrafter"/>
</dbReference>
<dbReference type="EC" id="3.5.4.19" evidence="7"/>
<organism evidence="17 18">
    <name type="scientific">candidate division KSB3 bacterium</name>
    <dbReference type="NCBI Taxonomy" id="2044937"/>
    <lineage>
        <taxon>Bacteria</taxon>
        <taxon>candidate division KSB3</taxon>
    </lineage>
</organism>
<dbReference type="Pfam" id="PF00977">
    <property type="entry name" value="His_biosynth"/>
    <property type="match status" value="1"/>
</dbReference>
<dbReference type="SUPFAM" id="SSF51366">
    <property type="entry name" value="Ribulose-phoshate binding barrel"/>
    <property type="match status" value="1"/>
</dbReference>
<comment type="catalytic activity">
    <reaction evidence="2">
        <text>1-(5-phospho-beta-D-ribosyl)-ATP + H2O = 1-(5-phospho-beta-D-ribosyl)-5'-AMP + diphosphate + H(+)</text>
        <dbReference type="Rhea" id="RHEA:22828"/>
        <dbReference type="ChEBI" id="CHEBI:15377"/>
        <dbReference type="ChEBI" id="CHEBI:15378"/>
        <dbReference type="ChEBI" id="CHEBI:33019"/>
        <dbReference type="ChEBI" id="CHEBI:59457"/>
        <dbReference type="ChEBI" id="CHEBI:73183"/>
        <dbReference type="EC" id="3.6.1.31"/>
    </reaction>
</comment>
<protein>
    <recommendedName>
        <fullName evidence="8">Histidine biosynthesis bifunctional protein HisIE</fullName>
        <ecNumber evidence="7">3.5.4.19</ecNumber>
        <ecNumber evidence="6">3.6.1.31</ecNumber>
    </recommendedName>
</protein>
<dbReference type="GO" id="GO:0003949">
    <property type="term" value="F:1-(5-phosphoribosyl)-5-[(5-phosphoribosylamino)methylideneamino]imidazole-4-carboxamide isomerase activity"/>
    <property type="evidence" value="ECO:0007669"/>
    <property type="project" value="InterPro"/>
</dbReference>
<comment type="pathway">
    <text evidence="4">Amino-acid biosynthesis; L-histidine biosynthesis; L-histidine from 5-phospho-alpha-D-ribose 1-diphosphate: step 2/9.</text>
</comment>
<dbReference type="GO" id="GO:0000105">
    <property type="term" value="P:L-histidine biosynthetic process"/>
    <property type="evidence" value="ECO:0007669"/>
    <property type="project" value="UniProtKB-UniPathway"/>
</dbReference>
<dbReference type="InterPro" id="IPR044524">
    <property type="entry name" value="Isoase_HisA-like"/>
</dbReference>
<keyword evidence="9 15" id="KW-0028">Amino-acid biosynthesis</keyword>
<sequence length="411" mass="45712">MVVASIDIMQGKVVQLRQGSEKVLERNDAAALVETFDRYGEIALIDLDAAMAQGENLQMMKDLLPCGEFRVGGGIRTVERARELIALGARKVIIGSQAFENNRINGTFLAELVDAIGRHRVIVAVDALNRKIVTRGWKHQTEMSLFRAVEQLEPYASEFLFTCVEREGTMKGADFEQITELKNSTSRHITVAGGVASVEEVIEIAKIGCDVQLGMALYTGKIDLAESFVESLDWSKAELMPTVMQDENGQVLKLAYSTKEALRKALDTDNMDYYSRSRRWSWTGGERPNSSQTLIRLRADCDRDAVLATVKQSAAVCRNETCSCFSDRRFSLQKLHEMLSEPFEVQDAASLSLGTIKANVLQKAADVVKAETNDEIVREAADVVYMLSALLAKKTISIDEVFAELTRRKRL</sequence>
<dbReference type="AlphaFoldDB" id="A0A2G6E3M8"/>
<dbReference type="UniPathway" id="UPA00031">
    <property type="reaction ID" value="UER00008"/>
</dbReference>
<dbReference type="PANTHER" id="PTHR43090">
    <property type="entry name" value="1-(5-PHOSPHORIBOSYL)-5-[(5-PHOSPHORIBOSYLAMINO)METHYLIDENEAMINO] IMIDAZOLE-4-CARBOXAMIDE ISOMERASE"/>
    <property type="match status" value="1"/>
</dbReference>
<keyword evidence="13 15" id="KW-0368">Histidine biosynthesis</keyword>
<dbReference type="InterPro" id="IPR038019">
    <property type="entry name" value="PRib_AMP_CycHydrolase_sf"/>
</dbReference>
<dbReference type="CDD" id="cd11534">
    <property type="entry name" value="NTP-PPase_HisIE_like"/>
    <property type="match status" value="1"/>
</dbReference>
<dbReference type="InterPro" id="IPR006062">
    <property type="entry name" value="His_biosynth"/>
</dbReference>
<dbReference type="SUPFAM" id="SSF141734">
    <property type="entry name" value="HisI-like"/>
    <property type="match status" value="1"/>
</dbReference>
<dbReference type="SUPFAM" id="SSF101386">
    <property type="entry name" value="all-alpha NTP pyrophosphatases"/>
    <property type="match status" value="1"/>
</dbReference>
<comment type="similarity">
    <text evidence="5 15">Belongs to the HisA/HisF family.</text>
</comment>
<evidence type="ECO:0000256" key="12">
    <source>
        <dbReference type="ARBA" id="ARBA00022840"/>
    </source>
</evidence>
<dbReference type="Pfam" id="PF01503">
    <property type="entry name" value="PRA-PH"/>
    <property type="match status" value="1"/>
</dbReference>
<comment type="pathway">
    <text evidence="3">Amino-acid biosynthesis; L-histidine biosynthesis; L-histidine from 5-phospho-alpha-D-ribose 1-diphosphate: step 3/9.</text>
</comment>
<dbReference type="EC" id="3.6.1.31" evidence="6"/>
<dbReference type="Proteomes" id="UP000229740">
    <property type="component" value="Unassembled WGS sequence"/>
</dbReference>
<keyword evidence="12" id="KW-0067">ATP-binding</keyword>
<dbReference type="InterPro" id="IPR002496">
    <property type="entry name" value="PRib_AMP_CycHydrolase_dom"/>
</dbReference>
<dbReference type="GO" id="GO:0005524">
    <property type="term" value="F:ATP binding"/>
    <property type="evidence" value="ECO:0007669"/>
    <property type="project" value="UniProtKB-KW"/>
</dbReference>
<dbReference type="PANTHER" id="PTHR43090:SF2">
    <property type="entry name" value="1-(5-PHOSPHORIBOSYL)-5-[(5-PHOSPHORIBOSYLAMINO)METHYLIDENEAMINO] IMIDAZOLE-4-CARBOXAMIDE ISOMERASE"/>
    <property type="match status" value="1"/>
</dbReference>
<evidence type="ECO:0000256" key="7">
    <source>
        <dbReference type="ARBA" id="ARBA00012721"/>
    </source>
</evidence>
<evidence type="ECO:0000256" key="3">
    <source>
        <dbReference type="ARBA" id="ARBA00005169"/>
    </source>
</evidence>
<keyword evidence="14" id="KW-0511">Multifunctional enzyme</keyword>
<evidence type="ECO:0000313" key="17">
    <source>
        <dbReference type="EMBL" id="PID56660.1"/>
    </source>
</evidence>
<dbReference type="GO" id="GO:0004635">
    <property type="term" value="F:phosphoribosyl-AMP cyclohydrolase activity"/>
    <property type="evidence" value="ECO:0007669"/>
    <property type="project" value="UniProtKB-EC"/>
</dbReference>
<evidence type="ECO:0000256" key="13">
    <source>
        <dbReference type="ARBA" id="ARBA00023102"/>
    </source>
</evidence>
<evidence type="ECO:0000256" key="14">
    <source>
        <dbReference type="ARBA" id="ARBA00023268"/>
    </source>
</evidence>
<feature type="domain" description="Phosphoribosyl-AMP cyclohydrolase" evidence="16">
    <location>
        <begin position="254"/>
        <end position="325"/>
    </location>
</feature>
<dbReference type="Gene3D" id="3.10.20.810">
    <property type="entry name" value="Phosphoribosyl-AMP cyclohydrolase"/>
    <property type="match status" value="1"/>
</dbReference>
<evidence type="ECO:0000256" key="4">
    <source>
        <dbReference type="ARBA" id="ARBA00005204"/>
    </source>
</evidence>
<dbReference type="InterPro" id="IPR011060">
    <property type="entry name" value="RibuloseP-bd_barrel"/>
</dbReference>
<proteinExistence type="inferred from homology"/>